<dbReference type="SMART" id="SM00507">
    <property type="entry name" value="HNHc"/>
    <property type="match status" value="1"/>
</dbReference>
<accession>A0A3T0KWX5</accession>
<evidence type="ECO:0000313" key="3">
    <source>
        <dbReference type="Proteomes" id="UP000283095"/>
    </source>
</evidence>
<dbReference type="EMBL" id="CP026095">
    <property type="protein sequence ID" value="AZV44845.1"/>
    <property type="molecule type" value="Genomic_DNA"/>
</dbReference>
<dbReference type="Proteomes" id="UP000283095">
    <property type="component" value="Chromosome"/>
</dbReference>
<sequence length="527" mass="61921">MSRSERPWQCTWVNNVIKFAKFSIFTSYFVVRFYYKHYLGCGVLKIREVFDSYINSDKTKSSLKVHKGKVDKYITFIGNQDIEKALDESLLRKYIFDKKQNPKGKYDALKNFYHYYYEEILNLSKLNFPVFPIDTKELVSRNNPEKRRPVYFSKEFDFNCLFDDRHYEHLNNHGAALAVKASLALALSAGYDSGEMFPTNGEHEKAMKMDDVFFEEDYIKVRNFSSQSTVPFILIQGKNAEYVKEYYKLRLSFPITKKFQQSLFIANTWKTNELNFDTKITTKMIYYPHDLVSYMLKYITVKEGQPTPLITDLRANMVLHSLYNSKGSALQDIIELYGFPPFVKQAFEKYCMTTSRDSEPIFSVLSLDTAKSEESFIEDEDEKKKVESRISVIDRLVRDSVKVKKLKEIYGNSCQICNEQITLIDEISYSEVHHIQPFNKLHQGIDDKSNMIVVCPNHHKLFDMGIIALDPENHQRILHVDSKNPLHQKMLMANKHRLSSTHVRYHYENIFMPLRESLLETRKQGIR</sequence>
<dbReference type="OrthoDB" id="5678128at2"/>
<dbReference type="InterPro" id="IPR003615">
    <property type="entry name" value="HNH_nuc"/>
</dbReference>
<dbReference type="Pfam" id="PF13391">
    <property type="entry name" value="HNH_2"/>
    <property type="match status" value="1"/>
</dbReference>
<dbReference type="KEGG" id="pasa:BAOM_4264"/>
<proteinExistence type="predicted"/>
<protein>
    <recommendedName>
        <fullName evidence="1">HNH nuclease domain-containing protein</fullName>
    </recommendedName>
</protein>
<dbReference type="CDD" id="cd00085">
    <property type="entry name" value="HNHc"/>
    <property type="match status" value="1"/>
</dbReference>
<evidence type="ECO:0000313" key="2">
    <source>
        <dbReference type="EMBL" id="AZV44845.1"/>
    </source>
</evidence>
<organism evidence="2 3">
    <name type="scientific">Peribacillus asahii</name>
    <dbReference type="NCBI Taxonomy" id="228899"/>
    <lineage>
        <taxon>Bacteria</taxon>
        <taxon>Bacillati</taxon>
        <taxon>Bacillota</taxon>
        <taxon>Bacilli</taxon>
        <taxon>Bacillales</taxon>
        <taxon>Bacillaceae</taxon>
        <taxon>Peribacillus</taxon>
    </lineage>
</organism>
<reference evidence="2 3" key="1">
    <citation type="submission" date="2018-01" db="EMBL/GenBank/DDBJ databases">
        <title>Bacillus asahii Genome sequencing and assembly.</title>
        <authorList>
            <person name="Jiang H."/>
            <person name="Feng Y."/>
            <person name="Zhao F."/>
            <person name="Lin X."/>
        </authorList>
    </citation>
    <scope>NUCLEOTIDE SEQUENCE [LARGE SCALE GENOMIC DNA]</scope>
    <source>
        <strain evidence="2 3">OM18</strain>
    </source>
</reference>
<evidence type="ECO:0000259" key="1">
    <source>
        <dbReference type="SMART" id="SM00507"/>
    </source>
</evidence>
<dbReference type="AlphaFoldDB" id="A0A3T0KWX5"/>
<name>A0A3T0KWX5_9BACI</name>
<dbReference type="Gene3D" id="1.10.30.50">
    <property type="match status" value="1"/>
</dbReference>
<feature type="domain" description="HNH nuclease" evidence="1">
    <location>
        <begin position="402"/>
        <end position="460"/>
    </location>
</feature>
<gene>
    <name evidence="2" type="ORF">BAOM_4264</name>
</gene>